<dbReference type="Pfam" id="PF00535">
    <property type="entry name" value="Glycos_transf_2"/>
    <property type="match status" value="1"/>
</dbReference>
<dbReference type="Proteomes" id="UP000035996">
    <property type="component" value="Unassembled WGS sequence"/>
</dbReference>
<dbReference type="InterPro" id="IPR029044">
    <property type="entry name" value="Nucleotide-diphossugar_trans"/>
</dbReference>
<protein>
    <recommendedName>
        <fullName evidence="2">Glycosyltransferase 2-like domain-containing protein</fullName>
    </recommendedName>
</protein>
<evidence type="ECO:0000313" key="3">
    <source>
        <dbReference type="EMBL" id="KMM36748.1"/>
    </source>
</evidence>
<gene>
    <name evidence="3" type="ORF">AB986_12465</name>
</gene>
<sequence>MIKNNQKKVDIVIGGYKKGMNSTFDLSIIIPMYNANNTIAKCLDSICINKPIEVILIDDGSSDSTCEICTKFTSGNSKFKYFYQENSGPGAARNNGISHAQGKYIMFLDSDDYLKSSELEKLIDTSLNLNADIIYYNFEQVDQDGNSLRRFLLDKFNGLDKKDIITNTLSWNLPWGQFKLIKRGILQDYDIKFDETIVDSEELIFTISCIEKANKILFTDLMVYKYVKTVNSLSTGHEGLELYEIREKVITSLREKYGDKYPIGVSNYSFASYIQIIKLLAEQYKIIPGYKLYRKTIKNKIKNQMREVNLSYYEKRYQFLYKIIKLGLDMPLFLAFGIRGEYHSKSIKRS</sequence>
<comment type="similarity">
    <text evidence="1">Belongs to the glycosyltransferase 2 family.</text>
</comment>
<organism evidence="3 4">
    <name type="scientific">Guptibacillus hwajinpoensis</name>
    <dbReference type="NCBI Taxonomy" id="208199"/>
    <lineage>
        <taxon>Bacteria</taxon>
        <taxon>Bacillati</taxon>
        <taxon>Bacillota</taxon>
        <taxon>Bacilli</taxon>
        <taxon>Bacillales</taxon>
        <taxon>Guptibacillaceae</taxon>
        <taxon>Guptibacillus</taxon>
    </lineage>
</organism>
<reference evidence="3" key="1">
    <citation type="submission" date="2015-06" db="EMBL/GenBank/DDBJ databases">
        <authorList>
            <person name="Liu B."/>
            <person name="Wang J."/>
            <person name="Zhu Y."/>
            <person name="Liu G."/>
            <person name="Chen Q."/>
            <person name="Zheng C."/>
            <person name="Che J."/>
            <person name="Ge C."/>
            <person name="Shi H."/>
            <person name="Pan Z."/>
            <person name="Liu X."/>
        </authorList>
    </citation>
    <scope>NUCLEOTIDE SEQUENCE [LARGE SCALE GENOMIC DNA]</scope>
    <source>
        <strain evidence="3">DSM 16346</strain>
    </source>
</reference>
<evidence type="ECO:0000256" key="1">
    <source>
        <dbReference type="ARBA" id="ARBA00006739"/>
    </source>
</evidence>
<dbReference type="CDD" id="cd00761">
    <property type="entry name" value="Glyco_tranf_GTA_type"/>
    <property type="match status" value="1"/>
</dbReference>
<dbReference type="PANTHER" id="PTHR22916">
    <property type="entry name" value="GLYCOSYLTRANSFERASE"/>
    <property type="match status" value="1"/>
</dbReference>
<evidence type="ECO:0000313" key="4">
    <source>
        <dbReference type="Proteomes" id="UP000035996"/>
    </source>
</evidence>
<name>A0A0J6CU79_9BACL</name>
<dbReference type="STRING" id="157733.AB986_12465"/>
<feature type="domain" description="Glycosyltransferase 2-like" evidence="2">
    <location>
        <begin position="27"/>
        <end position="188"/>
    </location>
</feature>
<keyword evidence="4" id="KW-1185">Reference proteome</keyword>
<dbReference type="EMBL" id="LELK01000004">
    <property type="protein sequence ID" value="KMM36748.1"/>
    <property type="molecule type" value="Genomic_DNA"/>
</dbReference>
<comment type="caution">
    <text evidence="3">The sequence shown here is derived from an EMBL/GenBank/DDBJ whole genome shotgun (WGS) entry which is preliminary data.</text>
</comment>
<dbReference type="SUPFAM" id="SSF53448">
    <property type="entry name" value="Nucleotide-diphospho-sugar transferases"/>
    <property type="match status" value="1"/>
</dbReference>
<dbReference type="PANTHER" id="PTHR22916:SF3">
    <property type="entry name" value="UDP-GLCNAC:BETAGAL BETA-1,3-N-ACETYLGLUCOSAMINYLTRANSFERASE-LIKE PROTEIN 1"/>
    <property type="match status" value="1"/>
</dbReference>
<evidence type="ECO:0000259" key="2">
    <source>
        <dbReference type="Pfam" id="PF00535"/>
    </source>
</evidence>
<dbReference type="InterPro" id="IPR001173">
    <property type="entry name" value="Glyco_trans_2-like"/>
</dbReference>
<dbReference type="GO" id="GO:0016758">
    <property type="term" value="F:hexosyltransferase activity"/>
    <property type="evidence" value="ECO:0007669"/>
    <property type="project" value="UniProtKB-ARBA"/>
</dbReference>
<proteinExistence type="inferred from homology"/>
<accession>A0A0J6CU79</accession>
<dbReference type="AlphaFoldDB" id="A0A0J6CU79"/>
<dbReference type="Gene3D" id="3.90.550.10">
    <property type="entry name" value="Spore Coat Polysaccharide Biosynthesis Protein SpsA, Chain A"/>
    <property type="match status" value="1"/>
</dbReference>